<comment type="similarity">
    <text evidence="3 6">Belongs to the peptidase S26 family.</text>
</comment>
<evidence type="ECO:0000256" key="5">
    <source>
        <dbReference type="ARBA" id="ARBA00022801"/>
    </source>
</evidence>
<keyword evidence="5 6" id="KW-0378">Hydrolase</keyword>
<keyword evidence="9" id="KW-1185">Reference proteome</keyword>
<keyword evidence="6" id="KW-0645">Protease</keyword>
<evidence type="ECO:0000256" key="4">
    <source>
        <dbReference type="ARBA" id="ARBA00013208"/>
    </source>
</evidence>
<comment type="caution">
    <text evidence="8">The sequence shown here is derived from an EMBL/GenBank/DDBJ whole genome shotgun (WGS) entry which is preliminary data.</text>
</comment>
<accession>A0ABU6MGL7</accession>
<evidence type="ECO:0000256" key="3">
    <source>
        <dbReference type="ARBA" id="ARBA00009370"/>
    </source>
</evidence>
<gene>
    <name evidence="8" type="primary">lepB</name>
    <name evidence="8" type="ORF">P4T90_12190</name>
</gene>
<dbReference type="Gene3D" id="2.10.109.10">
    <property type="entry name" value="Umud Fragment, subunit A"/>
    <property type="match status" value="1"/>
</dbReference>
<dbReference type="PROSITE" id="PS00760">
    <property type="entry name" value="SPASE_I_2"/>
    <property type="match status" value="1"/>
</dbReference>
<feature type="domain" description="Peptidase S26" evidence="7">
    <location>
        <begin position="11"/>
        <end position="171"/>
    </location>
</feature>
<dbReference type="InterPro" id="IPR019533">
    <property type="entry name" value="Peptidase_S26"/>
</dbReference>
<dbReference type="EMBL" id="JARMAB010000016">
    <property type="protein sequence ID" value="MED1203824.1"/>
    <property type="molecule type" value="Genomic_DNA"/>
</dbReference>
<dbReference type="SUPFAM" id="SSF51306">
    <property type="entry name" value="LexA/Signal peptidase"/>
    <property type="match status" value="1"/>
</dbReference>
<dbReference type="RefSeq" id="WP_066269771.1">
    <property type="nucleotide sequence ID" value="NZ_JARMAB010000016.1"/>
</dbReference>
<reference evidence="8 9" key="1">
    <citation type="submission" date="2023-03" db="EMBL/GenBank/DDBJ databases">
        <title>Bacillus Genome Sequencing.</title>
        <authorList>
            <person name="Dunlap C."/>
        </authorList>
    </citation>
    <scope>NUCLEOTIDE SEQUENCE [LARGE SCALE GENOMIC DNA]</scope>
    <source>
        <strain evidence="8 9">B-23453</strain>
    </source>
</reference>
<comment type="catalytic activity">
    <reaction evidence="1 6">
        <text>Cleavage of hydrophobic, N-terminal signal or leader sequences from secreted and periplasmic proteins.</text>
        <dbReference type="EC" id="3.4.21.89"/>
    </reaction>
</comment>
<dbReference type="PANTHER" id="PTHR43390:SF1">
    <property type="entry name" value="CHLOROPLAST PROCESSING PEPTIDASE"/>
    <property type="match status" value="1"/>
</dbReference>
<dbReference type="InterPro" id="IPR019758">
    <property type="entry name" value="Pept_S26A_signal_pept_1_CS"/>
</dbReference>
<organism evidence="8 9">
    <name type="scientific">Heyndrickxia acidicola</name>
    <dbReference type="NCBI Taxonomy" id="209389"/>
    <lineage>
        <taxon>Bacteria</taxon>
        <taxon>Bacillati</taxon>
        <taxon>Bacillota</taxon>
        <taxon>Bacilli</taxon>
        <taxon>Bacillales</taxon>
        <taxon>Bacillaceae</taxon>
        <taxon>Heyndrickxia</taxon>
    </lineage>
</organism>
<dbReference type="InterPro" id="IPR019757">
    <property type="entry name" value="Pept_S26A_signal_pept_1_Lys-AS"/>
</dbReference>
<dbReference type="EC" id="3.4.21.89" evidence="4 6"/>
<dbReference type="NCBIfam" id="TIGR02227">
    <property type="entry name" value="sigpep_I_bact"/>
    <property type="match status" value="1"/>
</dbReference>
<sequence>MKRRRLLTRGLKIVLLLLCALAAIGVCFFSPYIVEGESMQTTLFNGDHMLANKEVYKLEKPQRGDIVIIKDTIHKVNYVKRLIGLPGDKIQIKKGYLFVNGKKEAENYLVKNRMEARKKGEILNQDFGPITVPAGKFFVMGDNRLKSMDSRNGLGLFPASAIVARCDLIYYPLKDFKIE</sequence>
<dbReference type="PROSITE" id="PS00761">
    <property type="entry name" value="SPASE_I_3"/>
    <property type="match status" value="1"/>
</dbReference>
<dbReference type="InterPro" id="IPR036286">
    <property type="entry name" value="LexA/Signal_pep-like_sf"/>
</dbReference>
<proteinExistence type="inferred from homology"/>
<evidence type="ECO:0000313" key="8">
    <source>
        <dbReference type="EMBL" id="MED1203824.1"/>
    </source>
</evidence>
<evidence type="ECO:0000256" key="6">
    <source>
        <dbReference type="RuleBase" id="RU362042"/>
    </source>
</evidence>
<evidence type="ECO:0000256" key="2">
    <source>
        <dbReference type="ARBA" id="ARBA00004401"/>
    </source>
</evidence>
<dbReference type="PRINTS" id="PR00727">
    <property type="entry name" value="LEADERPTASE"/>
</dbReference>
<protein>
    <recommendedName>
        <fullName evidence="4 6">Signal peptidase I</fullName>
        <ecNumber evidence="4 6">3.4.21.89</ecNumber>
    </recommendedName>
</protein>
<dbReference type="Pfam" id="PF10502">
    <property type="entry name" value="Peptidase_S26"/>
    <property type="match status" value="1"/>
</dbReference>
<evidence type="ECO:0000256" key="1">
    <source>
        <dbReference type="ARBA" id="ARBA00000677"/>
    </source>
</evidence>
<comment type="subcellular location">
    <subcellularLocation>
        <location evidence="2">Cell membrane</location>
        <topology evidence="2">Single-pass type II membrane protein</topology>
    </subcellularLocation>
    <subcellularLocation>
        <location evidence="6">Membrane</location>
        <topology evidence="6">Single-pass type II membrane protein</topology>
    </subcellularLocation>
</comment>
<dbReference type="GO" id="GO:0009003">
    <property type="term" value="F:signal peptidase activity"/>
    <property type="evidence" value="ECO:0007669"/>
    <property type="project" value="UniProtKB-EC"/>
</dbReference>
<dbReference type="CDD" id="cd06530">
    <property type="entry name" value="S26_SPase_I"/>
    <property type="match status" value="1"/>
</dbReference>
<dbReference type="Proteomes" id="UP001341444">
    <property type="component" value="Unassembled WGS sequence"/>
</dbReference>
<dbReference type="InterPro" id="IPR000223">
    <property type="entry name" value="Pept_S26A_signal_pept_1"/>
</dbReference>
<evidence type="ECO:0000259" key="7">
    <source>
        <dbReference type="Pfam" id="PF10502"/>
    </source>
</evidence>
<dbReference type="PANTHER" id="PTHR43390">
    <property type="entry name" value="SIGNAL PEPTIDASE I"/>
    <property type="match status" value="1"/>
</dbReference>
<name>A0ABU6MGL7_9BACI</name>
<evidence type="ECO:0000313" key="9">
    <source>
        <dbReference type="Proteomes" id="UP001341444"/>
    </source>
</evidence>